<evidence type="ECO:0000313" key="3">
    <source>
        <dbReference type="EMBL" id="MBB4102285.1"/>
    </source>
</evidence>
<dbReference type="SUPFAM" id="SSF52096">
    <property type="entry name" value="ClpP/crotonase"/>
    <property type="match status" value="1"/>
</dbReference>
<dbReference type="InterPro" id="IPR001753">
    <property type="entry name" value="Enoyl-CoA_hydra/iso"/>
</dbReference>
<dbReference type="InterPro" id="IPR029045">
    <property type="entry name" value="ClpP/crotonase-like_dom_sf"/>
</dbReference>
<dbReference type="InterPro" id="IPR014748">
    <property type="entry name" value="Enoyl-CoA_hydra_C"/>
</dbReference>
<protein>
    <submittedName>
        <fullName evidence="3">Enoyl-CoA hydratase/carnithine racemase</fullName>
    </submittedName>
</protein>
<dbReference type="Gene3D" id="3.90.226.10">
    <property type="entry name" value="2-enoyl-CoA Hydratase, Chain A, domain 1"/>
    <property type="match status" value="1"/>
</dbReference>
<name>A0A7W6JZ93_9HYPH</name>
<dbReference type="Proteomes" id="UP000584824">
    <property type="component" value="Unassembled WGS sequence"/>
</dbReference>
<dbReference type="EMBL" id="JACIDU010000003">
    <property type="protein sequence ID" value="MBB4102285.1"/>
    <property type="molecule type" value="Genomic_DNA"/>
</dbReference>
<reference evidence="3 4" key="1">
    <citation type="submission" date="2020-08" db="EMBL/GenBank/DDBJ databases">
        <title>Genomic Encyclopedia of Type Strains, Phase IV (KMG-IV): sequencing the most valuable type-strain genomes for metagenomic binning, comparative biology and taxonomic classification.</title>
        <authorList>
            <person name="Goeker M."/>
        </authorList>
    </citation>
    <scope>NUCLEOTIDE SEQUENCE [LARGE SCALE GENOMIC DNA]</scope>
    <source>
        <strain evidence="3 4">DSM 26385</strain>
    </source>
</reference>
<evidence type="ECO:0000256" key="2">
    <source>
        <dbReference type="ARBA" id="ARBA00023239"/>
    </source>
</evidence>
<dbReference type="RefSeq" id="WP_183789703.1">
    <property type="nucleotide sequence ID" value="NZ_JACIDU010000003.1"/>
</dbReference>
<dbReference type="GO" id="GO:0016829">
    <property type="term" value="F:lyase activity"/>
    <property type="evidence" value="ECO:0007669"/>
    <property type="project" value="UniProtKB-KW"/>
</dbReference>
<dbReference type="GO" id="GO:0006635">
    <property type="term" value="P:fatty acid beta-oxidation"/>
    <property type="evidence" value="ECO:0007669"/>
    <property type="project" value="TreeGrafter"/>
</dbReference>
<sequence length="268" mass="28221">MTTTQDFAEGKLVAACDGGIGTLTFHNEPRKNAITAAMWRAIPRALHFLTVEAGARVIILAGAGGQDFSAGADISEFETVRKDAETARAYELENSAAFRAIRAARVPTIAAIRGICYGGGFGIAAACDMRLADETARFAIPAARLGLAYPADAVQDILLALGNQTTRKLLYTGLPLTARELEPSGFLLQIADGVEGLEKEVFTIARAIAANAPISLAASKLAVRAVTENDNVLMSEAEVLGASTFESADYAEGRAAFAERRKPVFKGA</sequence>
<proteinExistence type="inferred from homology"/>
<comment type="caution">
    <text evidence="3">The sequence shown here is derived from an EMBL/GenBank/DDBJ whole genome shotgun (WGS) entry which is preliminary data.</text>
</comment>
<dbReference type="CDD" id="cd06558">
    <property type="entry name" value="crotonase-like"/>
    <property type="match status" value="1"/>
</dbReference>
<dbReference type="Gene3D" id="1.10.12.10">
    <property type="entry name" value="Lyase 2-enoyl-coa Hydratase, Chain A, domain 2"/>
    <property type="match status" value="1"/>
</dbReference>
<dbReference type="PANTHER" id="PTHR11941:SF54">
    <property type="entry name" value="ENOYL-COA HYDRATASE, MITOCHONDRIAL"/>
    <property type="match status" value="1"/>
</dbReference>
<keyword evidence="4" id="KW-1185">Reference proteome</keyword>
<keyword evidence="2" id="KW-0456">Lyase</keyword>
<evidence type="ECO:0000313" key="4">
    <source>
        <dbReference type="Proteomes" id="UP000584824"/>
    </source>
</evidence>
<dbReference type="Pfam" id="PF00378">
    <property type="entry name" value="ECH_1"/>
    <property type="match status" value="1"/>
</dbReference>
<gene>
    <name evidence="3" type="ORF">GGQ66_000820</name>
</gene>
<accession>A0A7W6JZ93</accession>
<comment type="similarity">
    <text evidence="1">Belongs to the enoyl-CoA hydratase/isomerase family.</text>
</comment>
<dbReference type="AlphaFoldDB" id="A0A7W6JZ93"/>
<dbReference type="PANTHER" id="PTHR11941">
    <property type="entry name" value="ENOYL-COA HYDRATASE-RELATED"/>
    <property type="match status" value="1"/>
</dbReference>
<organism evidence="3 4">
    <name type="scientific">Allorhizobium borbori</name>
    <dbReference type="NCBI Taxonomy" id="485907"/>
    <lineage>
        <taxon>Bacteria</taxon>
        <taxon>Pseudomonadati</taxon>
        <taxon>Pseudomonadota</taxon>
        <taxon>Alphaproteobacteria</taxon>
        <taxon>Hyphomicrobiales</taxon>
        <taxon>Rhizobiaceae</taxon>
        <taxon>Rhizobium/Agrobacterium group</taxon>
        <taxon>Allorhizobium</taxon>
    </lineage>
</organism>
<evidence type="ECO:0000256" key="1">
    <source>
        <dbReference type="ARBA" id="ARBA00005254"/>
    </source>
</evidence>